<proteinExistence type="inferred from homology"/>
<dbReference type="PANTHER" id="PTHR30349:SF41">
    <property type="entry name" value="INTEGRASE_RECOMBINASE PROTEIN MJ0367-RELATED"/>
    <property type="match status" value="1"/>
</dbReference>
<dbReference type="RefSeq" id="WP_013887407.1">
    <property type="nucleotide sequence ID" value="NC_015673.1"/>
</dbReference>
<dbReference type="Proteomes" id="UP000000492">
    <property type="component" value="Chromosome"/>
</dbReference>
<dbReference type="HOGENOM" id="CLU_027562_17_5_11"/>
<evidence type="ECO:0000256" key="4">
    <source>
        <dbReference type="SAM" id="MobiDB-lite"/>
    </source>
</evidence>
<dbReference type="InterPro" id="IPR011010">
    <property type="entry name" value="DNA_brk_join_enz"/>
</dbReference>
<organism evidence="6 7">
    <name type="scientific">Corynebacterium resistens (strain DSM 45100 / JCM 12819 / GTC 2026 / SICGH 158)</name>
    <dbReference type="NCBI Taxonomy" id="662755"/>
    <lineage>
        <taxon>Bacteria</taxon>
        <taxon>Bacillati</taxon>
        <taxon>Actinomycetota</taxon>
        <taxon>Actinomycetes</taxon>
        <taxon>Mycobacteriales</taxon>
        <taxon>Corynebacteriaceae</taxon>
        <taxon>Corynebacterium</taxon>
    </lineage>
</organism>
<evidence type="ECO:0000256" key="3">
    <source>
        <dbReference type="ARBA" id="ARBA00023172"/>
    </source>
</evidence>
<evidence type="ECO:0000256" key="1">
    <source>
        <dbReference type="ARBA" id="ARBA00008857"/>
    </source>
</evidence>
<dbReference type="GO" id="GO:0015074">
    <property type="term" value="P:DNA integration"/>
    <property type="evidence" value="ECO:0007669"/>
    <property type="project" value="InterPro"/>
</dbReference>
<dbReference type="STRING" id="662755.CRES_0010"/>
<dbReference type="GO" id="GO:0003677">
    <property type="term" value="F:DNA binding"/>
    <property type="evidence" value="ECO:0007669"/>
    <property type="project" value="UniProtKB-KW"/>
</dbReference>
<feature type="domain" description="Tyr recombinase" evidence="5">
    <location>
        <begin position="192"/>
        <end position="419"/>
    </location>
</feature>
<gene>
    <name evidence="6" type="primary">intA</name>
    <name evidence="6" type="ordered locus">CRES_0010</name>
</gene>
<sequence length="428" mass="48511">MARHRRAFGKVVKKNKRFYAEYPGPDGRRHTPGRSFDTKTDAEGWLSQEKRLLDLETWTPPKSRREEKARESVTVGDWLDKYHDILEQRSEPIEPSTALNYRRVTRVRITEPISPADKDKDVTALKDIQLKDLETADVYRWWDAVQRCFPDGRTTNRQAYVRLKAACAEAVGRKMIPSNPVDIPEAGKPLTPAEKYLPSDAEIAAIIGSMPDRYKAVTSLILHHGFRVGEAVAVENHHVRVEPTPAPFMPRLTVTVEQNAQRIPKTEAKKTHMLVQSPKTKAGYRTVPIMSTDVPLFLRHNLLHASKKATMVPVLASPTASKAIRNKIADRPLKLYTSDHEGRPLMDTTFRSLLKQAEKDAGVTIDIDPHCGRNWLITRLAEQGAHLKEFGALLGQEDVQTILNVYMKARPERTTSLMEQVNRSLEAR</sequence>
<keyword evidence="7" id="KW-1185">Reference proteome</keyword>
<evidence type="ECO:0000313" key="7">
    <source>
        <dbReference type="Proteomes" id="UP000000492"/>
    </source>
</evidence>
<dbReference type="AlphaFoldDB" id="F8E097"/>
<dbReference type="eggNOG" id="COG0582">
    <property type="taxonomic scope" value="Bacteria"/>
</dbReference>
<dbReference type="InterPro" id="IPR050090">
    <property type="entry name" value="Tyrosine_recombinase_XerCD"/>
</dbReference>
<name>F8E097_CORRG</name>
<evidence type="ECO:0000256" key="2">
    <source>
        <dbReference type="ARBA" id="ARBA00023125"/>
    </source>
</evidence>
<evidence type="ECO:0000259" key="5">
    <source>
        <dbReference type="PROSITE" id="PS51898"/>
    </source>
</evidence>
<feature type="region of interest" description="Disordered" evidence="4">
    <location>
        <begin position="19"/>
        <end position="42"/>
    </location>
</feature>
<dbReference type="PANTHER" id="PTHR30349">
    <property type="entry name" value="PHAGE INTEGRASE-RELATED"/>
    <property type="match status" value="1"/>
</dbReference>
<dbReference type="PROSITE" id="PS51898">
    <property type="entry name" value="TYR_RECOMBINASE"/>
    <property type="match status" value="1"/>
</dbReference>
<dbReference type="Pfam" id="PF26003">
    <property type="entry name" value="Integrase_N_phage"/>
    <property type="match status" value="1"/>
</dbReference>
<dbReference type="GO" id="GO:0006310">
    <property type="term" value="P:DNA recombination"/>
    <property type="evidence" value="ECO:0007669"/>
    <property type="project" value="UniProtKB-KW"/>
</dbReference>
<dbReference type="KEGG" id="crd:CRES_0010"/>
<dbReference type="InterPro" id="IPR002104">
    <property type="entry name" value="Integrase_catalytic"/>
</dbReference>
<comment type="similarity">
    <text evidence="1">Belongs to the 'phage' integrase family.</text>
</comment>
<dbReference type="EMBL" id="CP002857">
    <property type="protein sequence ID" value="AEI08373.1"/>
    <property type="molecule type" value="Genomic_DNA"/>
</dbReference>
<accession>F8E097</accession>
<dbReference type="InterPro" id="IPR058717">
    <property type="entry name" value="Phage_L5_Integrase_N"/>
</dbReference>
<dbReference type="OrthoDB" id="1822491at2"/>
<dbReference type="Gene3D" id="1.10.443.10">
    <property type="entry name" value="Intergrase catalytic core"/>
    <property type="match status" value="1"/>
</dbReference>
<dbReference type="Gene3D" id="1.10.150.130">
    <property type="match status" value="1"/>
</dbReference>
<dbReference type="InterPro" id="IPR013762">
    <property type="entry name" value="Integrase-like_cat_sf"/>
</dbReference>
<keyword evidence="2" id="KW-0238">DNA-binding</keyword>
<reference evidence="6 7" key="1">
    <citation type="journal article" date="2012" name="BMC Genomics">
        <title>Complete genome sequence, lifestyle, and multi-drug resistance of the human pathogen Corynebacterium resistens DSM 45100 isolated from blood samples of a leukemia patient.</title>
        <authorList>
            <person name="Schroder J."/>
            <person name="Maus I."/>
            <person name="Meyer K."/>
            <person name="Wordemann S."/>
            <person name="Blom J."/>
            <person name="Jaenicke S."/>
            <person name="Schneider J."/>
            <person name="Trost E."/>
            <person name="Tauch A."/>
        </authorList>
    </citation>
    <scope>NUCLEOTIDE SEQUENCE [LARGE SCALE GENOMIC DNA]</scope>
    <source>
        <strain evidence="7">DSM 45100 / JCM 12819 / CCUG 50093 / GTC 2026 / SICGH 158</strain>
    </source>
</reference>
<evidence type="ECO:0000313" key="6">
    <source>
        <dbReference type="EMBL" id="AEI08373.1"/>
    </source>
</evidence>
<keyword evidence="3" id="KW-0233">DNA recombination</keyword>
<dbReference type="Pfam" id="PF00589">
    <property type="entry name" value="Phage_integrase"/>
    <property type="match status" value="1"/>
</dbReference>
<protein>
    <submittedName>
        <fullName evidence="6">Integrase</fullName>
    </submittedName>
</protein>
<dbReference type="SUPFAM" id="SSF56349">
    <property type="entry name" value="DNA breaking-rejoining enzymes"/>
    <property type="match status" value="1"/>
</dbReference>
<dbReference type="InterPro" id="IPR010998">
    <property type="entry name" value="Integrase_recombinase_N"/>
</dbReference>